<dbReference type="EMBL" id="JAGSND010000001">
    <property type="protein sequence ID" value="MBR0596540.1"/>
    <property type="molecule type" value="Genomic_DNA"/>
</dbReference>
<feature type="active site" description="Proton donor" evidence="9">
    <location>
        <position position="146"/>
    </location>
</feature>
<feature type="domain" description="Dihydrodipicolinate reductase N-terminal" evidence="11">
    <location>
        <begin position="3"/>
        <end position="112"/>
    </location>
</feature>
<dbReference type="EC" id="1.17.1.8" evidence="9 10"/>
<dbReference type="GO" id="GO:0050661">
    <property type="term" value="F:NADP binding"/>
    <property type="evidence" value="ECO:0007669"/>
    <property type="project" value="UniProtKB-UniRule"/>
</dbReference>
<dbReference type="Pfam" id="PF01113">
    <property type="entry name" value="DapB_N"/>
    <property type="match status" value="1"/>
</dbReference>
<dbReference type="UniPathway" id="UPA00034">
    <property type="reaction ID" value="UER00018"/>
</dbReference>
<keyword evidence="5 9" id="KW-0220">Diaminopimelate biosynthesis</keyword>
<comment type="caution">
    <text evidence="9">Was originally thought to be a dihydrodipicolinate reductase (DHDPR), catalyzing the conversion of dihydrodipicolinate to tetrahydrodipicolinate. However, it was shown in E.coli that the substrate of the enzymatic reaction is not dihydrodipicolinate (DHDP) but in fact (2S,4S)-4-hydroxy-2,3,4,5-tetrahydrodipicolinic acid (HTPA), the product released by the DapA-catalyzed reaction.</text>
</comment>
<keyword evidence="7 9" id="KW-0520">NAD</keyword>
<sequence length="249" mass="27479">MLNIILHGCNGKMGKTLQEIISKEPDLNILAGIDQNISDPLPFKLYMSPLDCEVKADVVIDFSHHSAIKDLLEYCVRMKVPVVIATTALGDEDLELIQQASEVIPIFRTANMSIGINALSRMLKHAVPVFEEDFNVEIIEKHHHKKVDSPSGTALLLANSINEACTKKKDYLYGRHSKNDQCKITDLGIHAVRGGTIPGEHTVIFAGPDEVIELTHRVYSKSVFALGALKAAKFLVTKNSGLYSMEDMV</sequence>
<feature type="binding site" evidence="9">
    <location>
        <begin position="152"/>
        <end position="153"/>
    </location>
    <ligand>
        <name>(S)-2,3,4,5-tetrahydrodipicolinate</name>
        <dbReference type="ChEBI" id="CHEBI:16845"/>
    </ligand>
</feature>
<proteinExistence type="inferred from homology"/>
<feature type="active site" description="Proton donor/acceptor" evidence="9">
    <location>
        <position position="142"/>
    </location>
</feature>
<dbReference type="InterPro" id="IPR023940">
    <property type="entry name" value="DHDPR_bac"/>
</dbReference>
<evidence type="ECO:0000256" key="3">
    <source>
        <dbReference type="ARBA" id="ARBA00022605"/>
    </source>
</evidence>
<keyword evidence="6 9" id="KW-0560">Oxidoreductase</keyword>
<comment type="catalytic activity">
    <reaction evidence="9">
        <text>(S)-2,3,4,5-tetrahydrodipicolinate + NADP(+) + H2O = (2S,4S)-4-hydroxy-2,3,4,5-tetrahydrodipicolinate + NADPH + H(+)</text>
        <dbReference type="Rhea" id="RHEA:35331"/>
        <dbReference type="ChEBI" id="CHEBI:15377"/>
        <dbReference type="ChEBI" id="CHEBI:15378"/>
        <dbReference type="ChEBI" id="CHEBI:16845"/>
        <dbReference type="ChEBI" id="CHEBI:57783"/>
        <dbReference type="ChEBI" id="CHEBI:58349"/>
        <dbReference type="ChEBI" id="CHEBI:67139"/>
        <dbReference type="EC" id="1.17.1.8"/>
    </reaction>
</comment>
<evidence type="ECO:0000256" key="7">
    <source>
        <dbReference type="ARBA" id="ARBA00023027"/>
    </source>
</evidence>
<feature type="binding site" evidence="9">
    <location>
        <begin position="109"/>
        <end position="112"/>
    </location>
    <ligand>
        <name>NAD(+)</name>
        <dbReference type="ChEBI" id="CHEBI:57540"/>
    </ligand>
</feature>
<comment type="subunit">
    <text evidence="9">Homotetramer.</text>
</comment>
<gene>
    <name evidence="9" type="primary">dapB</name>
    <name evidence="13" type="ORF">KCX82_01505</name>
</gene>
<dbReference type="GO" id="GO:0051287">
    <property type="term" value="F:NAD binding"/>
    <property type="evidence" value="ECO:0007669"/>
    <property type="project" value="UniProtKB-UniRule"/>
</dbReference>
<dbReference type="InterPro" id="IPR036291">
    <property type="entry name" value="NAD(P)-bd_dom_sf"/>
</dbReference>
<protein>
    <recommendedName>
        <fullName evidence="9 10">4-hydroxy-tetrahydrodipicolinate reductase</fullName>
        <shortName evidence="9">HTPA reductase</shortName>
        <ecNumber evidence="9 10">1.17.1.8</ecNumber>
    </recommendedName>
</protein>
<evidence type="ECO:0000256" key="2">
    <source>
        <dbReference type="ARBA" id="ARBA00022490"/>
    </source>
</evidence>
<keyword evidence="14" id="KW-1185">Reference proteome</keyword>
<comment type="pathway">
    <text evidence="9">Amino-acid biosynthesis; L-lysine biosynthesis via DAP pathway; (S)-tetrahydrodipicolinate from L-aspartate: step 4/4.</text>
</comment>
<keyword evidence="4 9" id="KW-0521">NADP</keyword>
<dbReference type="HAMAP" id="MF_00102">
    <property type="entry name" value="DapB"/>
    <property type="match status" value="1"/>
</dbReference>
<organism evidence="13 14">
    <name type="scientific">Sinanaerobacter chloroacetimidivorans</name>
    <dbReference type="NCBI Taxonomy" id="2818044"/>
    <lineage>
        <taxon>Bacteria</taxon>
        <taxon>Bacillati</taxon>
        <taxon>Bacillota</taxon>
        <taxon>Clostridia</taxon>
        <taxon>Peptostreptococcales</taxon>
        <taxon>Anaerovoracaceae</taxon>
        <taxon>Sinanaerobacter</taxon>
    </lineage>
</organism>
<evidence type="ECO:0000313" key="13">
    <source>
        <dbReference type="EMBL" id="MBR0596540.1"/>
    </source>
</evidence>
<comment type="catalytic activity">
    <reaction evidence="9">
        <text>(S)-2,3,4,5-tetrahydrodipicolinate + NAD(+) + H2O = (2S,4S)-4-hydroxy-2,3,4,5-tetrahydrodipicolinate + NADH + H(+)</text>
        <dbReference type="Rhea" id="RHEA:35323"/>
        <dbReference type="ChEBI" id="CHEBI:15377"/>
        <dbReference type="ChEBI" id="CHEBI:15378"/>
        <dbReference type="ChEBI" id="CHEBI:16845"/>
        <dbReference type="ChEBI" id="CHEBI:57540"/>
        <dbReference type="ChEBI" id="CHEBI:57945"/>
        <dbReference type="ChEBI" id="CHEBI:67139"/>
        <dbReference type="EC" id="1.17.1.8"/>
    </reaction>
</comment>
<dbReference type="Proteomes" id="UP000675664">
    <property type="component" value="Unassembled WGS sequence"/>
</dbReference>
<feature type="binding site" evidence="9">
    <location>
        <begin position="8"/>
        <end position="13"/>
    </location>
    <ligand>
        <name>NAD(+)</name>
        <dbReference type="ChEBI" id="CHEBI:57540"/>
    </ligand>
</feature>
<evidence type="ECO:0000256" key="9">
    <source>
        <dbReference type="HAMAP-Rule" id="MF_00102"/>
    </source>
</evidence>
<evidence type="ECO:0000313" key="14">
    <source>
        <dbReference type="Proteomes" id="UP000675664"/>
    </source>
</evidence>
<comment type="subcellular location">
    <subcellularLocation>
        <location evidence="9">Cytoplasm</location>
    </subcellularLocation>
</comment>
<comment type="caution">
    <text evidence="13">The sequence shown here is derived from an EMBL/GenBank/DDBJ whole genome shotgun (WGS) entry which is preliminary data.</text>
</comment>
<name>A0A8J7W037_9FIRM</name>
<feature type="binding site" evidence="9">
    <location>
        <position position="143"/>
    </location>
    <ligand>
        <name>(S)-2,3,4,5-tetrahydrodipicolinate</name>
        <dbReference type="ChEBI" id="CHEBI:16845"/>
    </ligand>
</feature>
<dbReference type="PANTHER" id="PTHR20836">
    <property type="entry name" value="DIHYDRODIPICOLINATE REDUCTASE"/>
    <property type="match status" value="1"/>
</dbReference>
<dbReference type="InterPro" id="IPR022664">
    <property type="entry name" value="DapB_N_CS"/>
</dbReference>
<comment type="function">
    <text evidence="9">Catalyzes the conversion of 4-hydroxy-tetrahydrodipicolinate (HTPA) to tetrahydrodipicolinate.</text>
</comment>
<reference evidence="13" key="1">
    <citation type="submission" date="2021-04" db="EMBL/GenBank/DDBJ databases">
        <title>Sinoanaerobacter chloroacetimidivorans sp. nov., an obligate anaerobic bacterium isolated from anaerobic sludge.</title>
        <authorList>
            <person name="Bao Y."/>
        </authorList>
    </citation>
    <scope>NUCLEOTIDE SEQUENCE</scope>
    <source>
        <strain evidence="13">BAD-6</strain>
    </source>
</reference>
<dbReference type="InterPro" id="IPR000846">
    <property type="entry name" value="DapB_N"/>
</dbReference>
<keyword evidence="3 9" id="KW-0028">Amino-acid biosynthesis</keyword>
<accession>A0A8J7W037</accession>
<reference evidence="13" key="2">
    <citation type="submission" date="2021-04" db="EMBL/GenBank/DDBJ databases">
        <authorList>
            <person name="Liu J."/>
        </authorList>
    </citation>
    <scope>NUCLEOTIDE SEQUENCE</scope>
    <source>
        <strain evidence="13">BAD-6</strain>
    </source>
</reference>
<dbReference type="SUPFAM" id="SSF51735">
    <property type="entry name" value="NAD(P)-binding Rossmann-fold domains"/>
    <property type="match status" value="1"/>
</dbReference>
<dbReference type="PIRSF" id="PIRSF000161">
    <property type="entry name" value="DHPR"/>
    <property type="match status" value="1"/>
</dbReference>
<evidence type="ECO:0000256" key="5">
    <source>
        <dbReference type="ARBA" id="ARBA00022915"/>
    </source>
</evidence>
<dbReference type="PROSITE" id="PS01298">
    <property type="entry name" value="DAPB"/>
    <property type="match status" value="1"/>
</dbReference>
<dbReference type="GO" id="GO:0005829">
    <property type="term" value="C:cytosol"/>
    <property type="evidence" value="ECO:0007669"/>
    <property type="project" value="TreeGrafter"/>
</dbReference>
<keyword evidence="8 9" id="KW-0457">Lysine biosynthesis</keyword>
<comment type="similarity">
    <text evidence="1 9">Belongs to the DapB family.</text>
</comment>
<dbReference type="AlphaFoldDB" id="A0A8J7W037"/>
<dbReference type="PANTHER" id="PTHR20836:SF7">
    <property type="entry name" value="4-HYDROXY-TETRAHYDRODIPICOLINATE REDUCTASE"/>
    <property type="match status" value="1"/>
</dbReference>
<dbReference type="GO" id="GO:0009089">
    <property type="term" value="P:lysine biosynthetic process via diaminopimelate"/>
    <property type="evidence" value="ECO:0007669"/>
    <property type="project" value="UniProtKB-UniRule"/>
</dbReference>
<evidence type="ECO:0000256" key="8">
    <source>
        <dbReference type="ARBA" id="ARBA00023154"/>
    </source>
</evidence>
<dbReference type="SUPFAM" id="SSF55347">
    <property type="entry name" value="Glyceraldehyde-3-phosphate dehydrogenase-like, C-terminal domain"/>
    <property type="match status" value="1"/>
</dbReference>
<comment type="caution">
    <text evidence="9">Lacks conserved residue(s) required for the propagation of feature annotation.</text>
</comment>
<evidence type="ECO:0000259" key="12">
    <source>
        <dbReference type="Pfam" id="PF05173"/>
    </source>
</evidence>
<evidence type="ECO:0000256" key="10">
    <source>
        <dbReference type="NCBIfam" id="TIGR00036"/>
    </source>
</evidence>
<evidence type="ECO:0000256" key="4">
    <source>
        <dbReference type="ARBA" id="ARBA00022857"/>
    </source>
</evidence>
<evidence type="ECO:0000256" key="6">
    <source>
        <dbReference type="ARBA" id="ARBA00023002"/>
    </source>
</evidence>
<dbReference type="GO" id="GO:0008839">
    <property type="term" value="F:4-hydroxy-tetrahydrodipicolinate reductase"/>
    <property type="evidence" value="ECO:0007669"/>
    <property type="project" value="UniProtKB-UniRule"/>
</dbReference>
<dbReference type="FunFam" id="3.30.360.10:FF:000009">
    <property type="entry name" value="4-hydroxy-tetrahydrodipicolinate reductase"/>
    <property type="match status" value="1"/>
</dbReference>
<dbReference type="Pfam" id="PF05173">
    <property type="entry name" value="DapB_C"/>
    <property type="match status" value="1"/>
</dbReference>
<dbReference type="RefSeq" id="WP_227016665.1">
    <property type="nucleotide sequence ID" value="NZ_JAGSND010000001.1"/>
</dbReference>
<dbReference type="Gene3D" id="3.40.50.720">
    <property type="entry name" value="NAD(P)-binding Rossmann-like Domain"/>
    <property type="match status" value="1"/>
</dbReference>
<dbReference type="GO" id="GO:0016726">
    <property type="term" value="F:oxidoreductase activity, acting on CH or CH2 groups, NAD or NADP as acceptor"/>
    <property type="evidence" value="ECO:0007669"/>
    <property type="project" value="UniProtKB-UniRule"/>
</dbReference>
<dbReference type="InterPro" id="IPR022663">
    <property type="entry name" value="DapB_C"/>
</dbReference>
<dbReference type="NCBIfam" id="TIGR00036">
    <property type="entry name" value="dapB"/>
    <property type="match status" value="1"/>
</dbReference>
<evidence type="ECO:0000256" key="1">
    <source>
        <dbReference type="ARBA" id="ARBA00006642"/>
    </source>
</evidence>
<keyword evidence="2 9" id="KW-0963">Cytoplasm</keyword>
<feature type="domain" description="Dihydrodipicolinate reductase C-terminal" evidence="12">
    <location>
        <begin position="115"/>
        <end position="248"/>
    </location>
</feature>
<dbReference type="CDD" id="cd02274">
    <property type="entry name" value="DHDPR_N"/>
    <property type="match status" value="1"/>
</dbReference>
<evidence type="ECO:0000259" key="11">
    <source>
        <dbReference type="Pfam" id="PF01113"/>
    </source>
</evidence>
<feature type="binding site" evidence="9">
    <location>
        <begin position="85"/>
        <end position="87"/>
    </location>
    <ligand>
        <name>NAD(+)</name>
        <dbReference type="ChEBI" id="CHEBI:57540"/>
    </ligand>
</feature>
<dbReference type="Gene3D" id="3.30.360.10">
    <property type="entry name" value="Dihydrodipicolinate Reductase, domain 2"/>
    <property type="match status" value="1"/>
</dbReference>
<dbReference type="GO" id="GO:0019877">
    <property type="term" value="P:diaminopimelate biosynthetic process"/>
    <property type="evidence" value="ECO:0007669"/>
    <property type="project" value="UniProtKB-UniRule"/>
</dbReference>